<evidence type="ECO:0000313" key="4">
    <source>
        <dbReference type="Proteomes" id="UP000192775"/>
    </source>
</evidence>
<keyword evidence="4" id="KW-1185">Reference proteome</keyword>
<evidence type="ECO:0000313" key="3">
    <source>
        <dbReference type="EMBL" id="ARJ04022.1"/>
    </source>
</evidence>
<evidence type="ECO:0000256" key="1">
    <source>
        <dbReference type="SAM" id="MobiDB-lite"/>
    </source>
</evidence>
<gene>
    <name evidence="3" type="ORF">B5808_01325</name>
</gene>
<name>A0A1X9LHM0_9MICO</name>
<protein>
    <submittedName>
        <fullName evidence="3">Uncharacterized protein</fullName>
    </submittedName>
</protein>
<keyword evidence="2" id="KW-0812">Transmembrane</keyword>
<feature type="compositionally biased region" description="Basic and acidic residues" evidence="1">
    <location>
        <begin position="17"/>
        <end position="27"/>
    </location>
</feature>
<feature type="transmembrane region" description="Helical" evidence="2">
    <location>
        <begin position="74"/>
        <end position="98"/>
    </location>
</feature>
<dbReference type="KEGG" id="cphy:B5808_01325"/>
<keyword evidence="2" id="KW-0472">Membrane</keyword>
<dbReference type="Proteomes" id="UP000192775">
    <property type="component" value="Chromosome"/>
</dbReference>
<evidence type="ECO:0000256" key="2">
    <source>
        <dbReference type="SAM" id="Phobius"/>
    </source>
</evidence>
<dbReference type="InterPro" id="IPR022062">
    <property type="entry name" value="DUF3618"/>
</dbReference>
<dbReference type="AlphaFoldDB" id="A0A1X9LHM0"/>
<feature type="region of interest" description="Disordered" evidence="1">
    <location>
        <begin position="1"/>
        <end position="27"/>
    </location>
</feature>
<sequence>MSDDKRVSTTQSGEQPAEPKRSQAELHADIERTRAELRATLDAIEFRLNVPKQVRHAVHRTKVRVRAAWERNPALVAGVATGTATAAAALIFVGYRVVRK</sequence>
<dbReference type="STRING" id="1619308.B5808_01325"/>
<reference evidence="3 4" key="1">
    <citation type="submission" date="2017-04" db="EMBL/GenBank/DDBJ databases">
        <authorList>
            <person name="Afonso C.L."/>
            <person name="Miller P.J."/>
            <person name="Scott M.A."/>
            <person name="Spackman E."/>
            <person name="Goraichik I."/>
            <person name="Dimitrov K.M."/>
            <person name="Suarez D.L."/>
            <person name="Swayne D.E."/>
        </authorList>
    </citation>
    <scope>NUCLEOTIDE SEQUENCE [LARGE SCALE GENOMIC DNA]</scope>
    <source>
        <strain evidence="4">XA(T)</strain>
    </source>
</reference>
<accession>A0A1X9LHM0</accession>
<dbReference type="EMBL" id="CP020715">
    <property type="protein sequence ID" value="ARJ04022.1"/>
    <property type="molecule type" value="Genomic_DNA"/>
</dbReference>
<proteinExistence type="predicted"/>
<keyword evidence="2" id="KW-1133">Transmembrane helix</keyword>
<organism evidence="3 4">
    <name type="scientific">Cnuibacter physcomitrellae</name>
    <dbReference type="NCBI Taxonomy" id="1619308"/>
    <lineage>
        <taxon>Bacteria</taxon>
        <taxon>Bacillati</taxon>
        <taxon>Actinomycetota</taxon>
        <taxon>Actinomycetes</taxon>
        <taxon>Micrococcales</taxon>
        <taxon>Microbacteriaceae</taxon>
        <taxon>Cnuibacter</taxon>
    </lineage>
</organism>
<dbReference type="RefSeq" id="WP_085017834.1">
    <property type="nucleotide sequence ID" value="NZ_BMHD01000001.1"/>
</dbReference>
<dbReference type="Pfam" id="PF12277">
    <property type="entry name" value="DUF3618"/>
    <property type="match status" value="1"/>
</dbReference>